<evidence type="ECO:0000313" key="2">
    <source>
        <dbReference type="EMBL" id="CAL1359588.1"/>
    </source>
</evidence>
<sequence length="107" mass="12119">MSVVSSTFHGRGERRSVLGSWVGYEASSMVGDVAGESEKIHVSIKMRPLNEKEKAKNDVSDWECMPHRSMLPAAFTFDRVFGGLRHEASLRGSGEESRSLHRQRRQW</sequence>
<gene>
    <name evidence="2" type="ORF">LTRI10_LOCUS7063</name>
</gene>
<organism evidence="2 3">
    <name type="scientific">Linum trigynum</name>
    <dbReference type="NCBI Taxonomy" id="586398"/>
    <lineage>
        <taxon>Eukaryota</taxon>
        <taxon>Viridiplantae</taxon>
        <taxon>Streptophyta</taxon>
        <taxon>Embryophyta</taxon>
        <taxon>Tracheophyta</taxon>
        <taxon>Spermatophyta</taxon>
        <taxon>Magnoliopsida</taxon>
        <taxon>eudicotyledons</taxon>
        <taxon>Gunneridae</taxon>
        <taxon>Pentapetalae</taxon>
        <taxon>rosids</taxon>
        <taxon>fabids</taxon>
        <taxon>Malpighiales</taxon>
        <taxon>Linaceae</taxon>
        <taxon>Linum</taxon>
    </lineage>
</organism>
<protein>
    <recommendedName>
        <fullName evidence="4">Kinesin motor domain-containing protein</fullName>
    </recommendedName>
</protein>
<name>A0AAV2CUT8_9ROSI</name>
<feature type="compositionally biased region" description="Basic and acidic residues" evidence="1">
    <location>
        <begin position="88"/>
        <end position="99"/>
    </location>
</feature>
<proteinExistence type="predicted"/>
<dbReference type="EMBL" id="OZ034814">
    <property type="protein sequence ID" value="CAL1359588.1"/>
    <property type="molecule type" value="Genomic_DNA"/>
</dbReference>
<reference evidence="2 3" key="1">
    <citation type="submission" date="2024-04" db="EMBL/GenBank/DDBJ databases">
        <authorList>
            <person name="Fracassetti M."/>
        </authorList>
    </citation>
    <scope>NUCLEOTIDE SEQUENCE [LARGE SCALE GENOMIC DNA]</scope>
</reference>
<evidence type="ECO:0000256" key="1">
    <source>
        <dbReference type="SAM" id="MobiDB-lite"/>
    </source>
</evidence>
<feature type="region of interest" description="Disordered" evidence="1">
    <location>
        <begin position="88"/>
        <end position="107"/>
    </location>
</feature>
<evidence type="ECO:0000313" key="3">
    <source>
        <dbReference type="Proteomes" id="UP001497516"/>
    </source>
</evidence>
<evidence type="ECO:0008006" key="4">
    <source>
        <dbReference type="Google" id="ProtNLM"/>
    </source>
</evidence>
<dbReference type="AlphaFoldDB" id="A0AAV2CUT8"/>
<keyword evidence="3" id="KW-1185">Reference proteome</keyword>
<accession>A0AAV2CUT8</accession>
<dbReference type="Proteomes" id="UP001497516">
    <property type="component" value="Chromosome 10"/>
</dbReference>